<gene>
    <name evidence="2" type="ORF">CDEST_11448</name>
</gene>
<proteinExistence type="predicted"/>
<evidence type="ECO:0000313" key="3">
    <source>
        <dbReference type="Proteomes" id="UP001322277"/>
    </source>
</evidence>
<dbReference type="KEGG" id="cdet:87947948"/>
<evidence type="ECO:0000256" key="1">
    <source>
        <dbReference type="SAM" id="MobiDB-lite"/>
    </source>
</evidence>
<sequence length="266" mass="29568">MMLPAMNPNHLYPRSAHASPSPVDLASTNRLLANLRTREPGTLAAMSDVVVIKLRGRANYETWRSSLLQQPDLSKGQKAMSTGATSQQPAVGHEIYARWCKDKCHVCNILTRSLDDVMVSGLGAHGKLHATPWELYETIRTYCRPTPAFATRLIDGLMEMRISDFPTPADFVAYVELILVCVEEGGYSMTLTWLLFNTVAKTHTELIAAHGLVGCLSGWTLLLNEVRQLPNTKERRRRPSLRSSDQSGTEEIFKGREGDGEGEDEI</sequence>
<keyword evidence="3" id="KW-1185">Reference proteome</keyword>
<dbReference type="RefSeq" id="XP_062783655.1">
    <property type="nucleotide sequence ID" value="XM_062927604.1"/>
</dbReference>
<dbReference type="AlphaFoldDB" id="A0AAX4IT93"/>
<name>A0AAX4IT93_9PEZI</name>
<evidence type="ECO:0000313" key="2">
    <source>
        <dbReference type="EMBL" id="WQF86434.1"/>
    </source>
</evidence>
<dbReference type="GeneID" id="87947948"/>
<protein>
    <submittedName>
        <fullName evidence="2">Uncharacterized protein</fullName>
    </submittedName>
</protein>
<organism evidence="2 3">
    <name type="scientific">Colletotrichum destructivum</name>
    <dbReference type="NCBI Taxonomy" id="34406"/>
    <lineage>
        <taxon>Eukaryota</taxon>
        <taxon>Fungi</taxon>
        <taxon>Dikarya</taxon>
        <taxon>Ascomycota</taxon>
        <taxon>Pezizomycotina</taxon>
        <taxon>Sordariomycetes</taxon>
        <taxon>Hypocreomycetidae</taxon>
        <taxon>Glomerellales</taxon>
        <taxon>Glomerellaceae</taxon>
        <taxon>Colletotrichum</taxon>
        <taxon>Colletotrichum destructivum species complex</taxon>
    </lineage>
</organism>
<dbReference type="Proteomes" id="UP001322277">
    <property type="component" value="Chromosome 7"/>
</dbReference>
<reference evidence="3" key="1">
    <citation type="journal article" date="2023" name="bioRxiv">
        <title>Complete genome of the Medicago anthracnose fungus, Colletotrichum destructivum, reveals a mini-chromosome-like region within a core chromosome.</title>
        <authorList>
            <person name="Lapalu N."/>
            <person name="Simon A."/>
            <person name="Lu A."/>
            <person name="Plaumann P.-L."/>
            <person name="Amselem J."/>
            <person name="Pigne S."/>
            <person name="Auger A."/>
            <person name="Koch C."/>
            <person name="Dallery J.-F."/>
            <person name="O'Connell R.J."/>
        </authorList>
    </citation>
    <scope>NUCLEOTIDE SEQUENCE [LARGE SCALE GENOMIC DNA]</scope>
    <source>
        <strain evidence="3">CBS 520.97</strain>
    </source>
</reference>
<dbReference type="EMBL" id="CP137311">
    <property type="protein sequence ID" value="WQF86434.1"/>
    <property type="molecule type" value="Genomic_DNA"/>
</dbReference>
<accession>A0AAX4IT93</accession>
<feature type="region of interest" description="Disordered" evidence="1">
    <location>
        <begin position="233"/>
        <end position="266"/>
    </location>
</feature>